<reference evidence="2 3" key="1">
    <citation type="submission" date="2019-07" db="EMBL/GenBank/DDBJ databases">
        <title>De Novo Assembly of kiwifruit Actinidia rufa.</title>
        <authorList>
            <person name="Sugita-Konishi S."/>
            <person name="Sato K."/>
            <person name="Mori E."/>
            <person name="Abe Y."/>
            <person name="Kisaki G."/>
            <person name="Hamano K."/>
            <person name="Suezawa K."/>
            <person name="Otani M."/>
            <person name="Fukuda T."/>
            <person name="Manabe T."/>
            <person name="Gomi K."/>
            <person name="Tabuchi M."/>
            <person name="Akimitsu K."/>
            <person name="Kataoka I."/>
        </authorList>
    </citation>
    <scope>NUCLEOTIDE SEQUENCE [LARGE SCALE GENOMIC DNA]</scope>
    <source>
        <strain evidence="3">cv. Fuchu</strain>
    </source>
</reference>
<accession>A0A7J0FK77</accession>
<sequence>MGSEANRTIGCGVEVTLVEAEIGAEAPAYAGGTTGGLGSTVQRPQTPFRRF</sequence>
<protein>
    <submittedName>
        <fullName evidence="2">Uncharacterized protein</fullName>
    </submittedName>
</protein>
<organism evidence="2 3">
    <name type="scientific">Actinidia rufa</name>
    <dbReference type="NCBI Taxonomy" id="165716"/>
    <lineage>
        <taxon>Eukaryota</taxon>
        <taxon>Viridiplantae</taxon>
        <taxon>Streptophyta</taxon>
        <taxon>Embryophyta</taxon>
        <taxon>Tracheophyta</taxon>
        <taxon>Spermatophyta</taxon>
        <taxon>Magnoliopsida</taxon>
        <taxon>eudicotyledons</taxon>
        <taxon>Gunneridae</taxon>
        <taxon>Pentapetalae</taxon>
        <taxon>asterids</taxon>
        <taxon>Ericales</taxon>
        <taxon>Actinidiaceae</taxon>
        <taxon>Actinidia</taxon>
    </lineage>
</organism>
<proteinExistence type="predicted"/>
<dbReference type="AlphaFoldDB" id="A0A7J0FK77"/>
<name>A0A7J0FK77_9ERIC</name>
<comment type="caution">
    <text evidence="2">The sequence shown here is derived from an EMBL/GenBank/DDBJ whole genome shotgun (WGS) entry which is preliminary data.</text>
</comment>
<evidence type="ECO:0000256" key="1">
    <source>
        <dbReference type="SAM" id="MobiDB-lite"/>
    </source>
</evidence>
<dbReference type="EMBL" id="BJWL01000013">
    <property type="protein sequence ID" value="GFY99102.1"/>
    <property type="molecule type" value="Genomic_DNA"/>
</dbReference>
<keyword evidence="3" id="KW-1185">Reference proteome</keyword>
<evidence type="ECO:0000313" key="3">
    <source>
        <dbReference type="Proteomes" id="UP000585474"/>
    </source>
</evidence>
<feature type="region of interest" description="Disordered" evidence="1">
    <location>
        <begin position="28"/>
        <end position="51"/>
    </location>
</feature>
<evidence type="ECO:0000313" key="2">
    <source>
        <dbReference type="EMBL" id="GFY99102.1"/>
    </source>
</evidence>
<gene>
    <name evidence="2" type="ORF">Acr_13g0005030</name>
</gene>
<dbReference type="Proteomes" id="UP000585474">
    <property type="component" value="Unassembled WGS sequence"/>
</dbReference>